<proteinExistence type="predicted"/>
<evidence type="ECO:0000256" key="2">
    <source>
        <dbReference type="SAM" id="Phobius"/>
    </source>
</evidence>
<dbReference type="Proteomes" id="UP001160334">
    <property type="component" value="Unassembled WGS sequence"/>
</dbReference>
<feature type="transmembrane region" description="Helical" evidence="2">
    <location>
        <begin position="189"/>
        <end position="208"/>
    </location>
</feature>
<evidence type="ECO:0000313" key="3">
    <source>
        <dbReference type="EMBL" id="MDH6280541.1"/>
    </source>
</evidence>
<keyword evidence="2" id="KW-0812">Transmembrane</keyword>
<feature type="transmembrane region" description="Helical" evidence="2">
    <location>
        <begin position="64"/>
        <end position="87"/>
    </location>
</feature>
<name>A0ABT6M8A1_9NOCA</name>
<accession>A0ABT6M8A1</accession>
<keyword evidence="4" id="KW-1185">Reference proteome</keyword>
<gene>
    <name evidence="3" type="ORF">M2280_001753</name>
</gene>
<dbReference type="EMBL" id="JARXVC010000003">
    <property type="protein sequence ID" value="MDH6280541.1"/>
    <property type="molecule type" value="Genomic_DNA"/>
</dbReference>
<sequence length="214" mass="21881">MFPSRRSHLGGPRTRYDFGVDTTGDPGAPSASAPPRAPQPPRPAVVVAPLRGHRTDPGPTPWTLTAAVTAWAASFAVFACLAAALAADYDAVVAALDAALTTGDPTADPTTVDQVSGLIVLGVGCLGLLLVLAGVLGIVRLRSGRGRGRAWLTVVGVLTVAAAMTSWSALSDAGDLVFRTPTWAPPLQAALVVVGTALLFAPSASAWLRRRSIS</sequence>
<feature type="region of interest" description="Disordered" evidence="1">
    <location>
        <begin position="1"/>
        <end position="44"/>
    </location>
</feature>
<evidence type="ECO:0000256" key="1">
    <source>
        <dbReference type="SAM" id="MobiDB-lite"/>
    </source>
</evidence>
<evidence type="ECO:0000313" key="4">
    <source>
        <dbReference type="Proteomes" id="UP001160334"/>
    </source>
</evidence>
<protein>
    <submittedName>
        <fullName evidence="3">Uncharacterized membrane protein HdeD (DUF308 family)</fullName>
    </submittedName>
</protein>
<keyword evidence="2" id="KW-0472">Membrane</keyword>
<feature type="transmembrane region" description="Helical" evidence="2">
    <location>
        <begin position="118"/>
        <end position="139"/>
    </location>
</feature>
<feature type="transmembrane region" description="Helical" evidence="2">
    <location>
        <begin position="151"/>
        <end position="169"/>
    </location>
</feature>
<keyword evidence="2" id="KW-1133">Transmembrane helix</keyword>
<reference evidence="3 4" key="1">
    <citation type="submission" date="2023-04" db="EMBL/GenBank/DDBJ databases">
        <title>Forest soil microbial communities from Buena Vista Peninsula, Colon Province, Panama.</title>
        <authorList>
            <person name="Bouskill N."/>
        </authorList>
    </citation>
    <scope>NUCLEOTIDE SEQUENCE [LARGE SCALE GENOMIC DNA]</scope>
    <source>
        <strain evidence="3 4">CFH S0262</strain>
    </source>
</reference>
<comment type="caution">
    <text evidence="3">The sequence shown here is derived from an EMBL/GenBank/DDBJ whole genome shotgun (WGS) entry which is preliminary data.</text>
</comment>
<organism evidence="3 4">
    <name type="scientific">Prescottella agglutinans</name>
    <dbReference type="NCBI Taxonomy" id="1644129"/>
    <lineage>
        <taxon>Bacteria</taxon>
        <taxon>Bacillati</taxon>
        <taxon>Actinomycetota</taxon>
        <taxon>Actinomycetes</taxon>
        <taxon>Mycobacteriales</taxon>
        <taxon>Nocardiaceae</taxon>
        <taxon>Prescottella</taxon>
    </lineage>
</organism>